<dbReference type="HOGENOM" id="CLU_163514_0_0_1"/>
<dbReference type="Proteomes" id="UP000054485">
    <property type="component" value="Unassembled WGS sequence"/>
</dbReference>
<dbReference type="OrthoDB" id="3265128at2759"/>
<feature type="non-terminal residue" evidence="1">
    <location>
        <position position="1"/>
    </location>
</feature>
<name>A0A0D0AN39_9AGAM</name>
<organism evidence="1 2">
    <name type="scientific">Suillus luteus UH-Slu-Lm8-n1</name>
    <dbReference type="NCBI Taxonomy" id="930992"/>
    <lineage>
        <taxon>Eukaryota</taxon>
        <taxon>Fungi</taxon>
        <taxon>Dikarya</taxon>
        <taxon>Basidiomycota</taxon>
        <taxon>Agaricomycotina</taxon>
        <taxon>Agaricomycetes</taxon>
        <taxon>Agaricomycetidae</taxon>
        <taxon>Boletales</taxon>
        <taxon>Suillineae</taxon>
        <taxon>Suillaceae</taxon>
        <taxon>Suillus</taxon>
    </lineage>
</organism>
<feature type="non-terminal residue" evidence="1">
    <location>
        <position position="89"/>
    </location>
</feature>
<gene>
    <name evidence="1" type="ORF">CY34DRAFT_31912</name>
</gene>
<evidence type="ECO:0000313" key="2">
    <source>
        <dbReference type="Proteomes" id="UP000054485"/>
    </source>
</evidence>
<protein>
    <submittedName>
        <fullName evidence="1">Uncharacterized protein</fullName>
    </submittedName>
</protein>
<evidence type="ECO:0000313" key="1">
    <source>
        <dbReference type="EMBL" id="KIK35657.1"/>
    </source>
</evidence>
<keyword evidence="2" id="KW-1185">Reference proteome</keyword>
<sequence>IPIKVEEAFKHYRYVPYTALTHAARSKAFLRGEDSSFVFTQDGLTAKGLDRSNELTITTVDWVAAAKAAEERTLHHWGEARASALVSHH</sequence>
<dbReference type="InParanoid" id="A0A0D0AN39"/>
<proteinExistence type="predicted"/>
<accession>A0A0D0AN39</accession>
<reference evidence="1 2" key="1">
    <citation type="submission" date="2014-04" db="EMBL/GenBank/DDBJ databases">
        <authorList>
            <consortium name="DOE Joint Genome Institute"/>
            <person name="Kuo A."/>
            <person name="Ruytinx J."/>
            <person name="Rineau F."/>
            <person name="Colpaert J."/>
            <person name="Kohler A."/>
            <person name="Nagy L.G."/>
            <person name="Floudas D."/>
            <person name="Copeland A."/>
            <person name="Barry K.W."/>
            <person name="Cichocki N."/>
            <person name="Veneault-Fourrey C."/>
            <person name="LaButti K."/>
            <person name="Lindquist E.A."/>
            <person name="Lipzen A."/>
            <person name="Lundell T."/>
            <person name="Morin E."/>
            <person name="Murat C."/>
            <person name="Sun H."/>
            <person name="Tunlid A."/>
            <person name="Henrissat B."/>
            <person name="Grigoriev I.V."/>
            <person name="Hibbett D.S."/>
            <person name="Martin F."/>
            <person name="Nordberg H.P."/>
            <person name="Cantor M.N."/>
            <person name="Hua S.X."/>
        </authorList>
    </citation>
    <scope>NUCLEOTIDE SEQUENCE [LARGE SCALE GENOMIC DNA]</scope>
    <source>
        <strain evidence="1 2">UH-Slu-Lm8-n1</strain>
    </source>
</reference>
<dbReference type="EMBL" id="KN835601">
    <property type="protein sequence ID" value="KIK35657.1"/>
    <property type="molecule type" value="Genomic_DNA"/>
</dbReference>
<dbReference type="AlphaFoldDB" id="A0A0D0AN39"/>
<reference evidence="2" key="2">
    <citation type="submission" date="2015-01" db="EMBL/GenBank/DDBJ databases">
        <title>Evolutionary Origins and Diversification of the Mycorrhizal Mutualists.</title>
        <authorList>
            <consortium name="DOE Joint Genome Institute"/>
            <consortium name="Mycorrhizal Genomics Consortium"/>
            <person name="Kohler A."/>
            <person name="Kuo A."/>
            <person name="Nagy L.G."/>
            <person name="Floudas D."/>
            <person name="Copeland A."/>
            <person name="Barry K.W."/>
            <person name="Cichocki N."/>
            <person name="Veneault-Fourrey C."/>
            <person name="LaButti K."/>
            <person name="Lindquist E.A."/>
            <person name="Lipzen A."/>
            <person name="Lundell T."/>
            <person name="Morin E."/>
            <person name="Murat C."/>
            <person name="Riley R."/>
            <person name="Ohm R."/>
            <person name="Sun H."/>
            <person name="Tunlid A."/>
            <person name="Henrissat B."/>
            <person name="Grigoriev I.V."/>
            <person name="Hibbett D.S."/>
            <person name="Martin F."/>
        </authorList>
    </citation>
    <scope>NUCLEOTIDE SEQUENCE [LARGE SCALE GENOMIC DNA]</scope>
    <source>
        <strain evidence="2">UH-Slu-Lm8-n1</strain>
    </source>
</reference>